<keyword evidence="2" id="KW-1185">Reference proteome</keyword>
<dbReference type="EMBL" id="RAWG01000051">
    <property type="protein sequence ID" value="RKH44335.1"/>
    <property type="molecule type" value="Genomic_DNA"/>
</dbReference>
<organism evidence="1 2">
    <name type="scientific">Corallococcus sicarius</name>
    <dbReference type="NCBI Taxonomy" id="2316726"/>
    <lineage>
        <taxon>Bacteria</taxon>
        <taxon>Pseudomonadati</taxon>
        <taxon>Myxococcota</taxon>
        <taxon>Myxococcia</taxon>
        <taxon>Myxococcales</taxon>
        <taxon>Cystobacterineae</taxon>
        <taxon>Myxococcaceae</taxon>
        <taxon>Corallococcus</taxon>
    </lineage>
</organism>
<protein>
    <submittedName>
        <fullName evidence="1">Uncharacterized protein</fullName>
    </submittedName>
</protein>
<evidence type="ECO:0000313" key="2">
    <source>
        <dbReference type="Proteomes" id="UP000273405"/>
    </source>
</evidence>
<gene>
    <name evidence="1" type="ORF">D7X12_10805</name>
</gene>
<dbReference type="AlphaFoldDB" id="A0A3A8NT46"/>
<name>A0A3A8NT46_9BACT</name>
<sequence>MGWDVRTQAVEVFLELWMNQEMRALLGRRIATLERMKALELPGIQNALTMPIRARVDMLTTGIRTPVGVKLFGDDLARSEEVGREIEARLREVPGPPPSPC</sequence>
<accession>A0A3A8NT46</accession>
<proteinExistence type="predicted"/>
<evidence type="ECO:0000313" key="1">
    <source>
        <dbReference type="EMBL" id="RKH44335.1"/>
    </source>
</evidence>
<dbReference type="Proteomes" id="UP000273405">
    <property type="component" value="Unassembled WGS sequence"/>
</dbReference>
<reference evidence="2" key="1">
    <citation type="submission" date="2018-09" db="EMBL/GenBank/DDBJ databases">
        <authorList>
            <person name="Livingstone P.G."/>
            <person name="Whitworth D.E."/>
        </authorList>
    </citation>
    <scope>NUCLEOTIDE SEQUENCE [LARGE SCALE GENOMIC DNA]</scope>
    <source>
        <strain evidence="2">CA040B</strain>
    </source>
</reference>
<comment type="caution">
    <text evidence="1">The sequence shown here is derived from an EMBL/GenBank/DDBJ whole genome shotgun (WGS) entry which is preliminary data.</text>
</comment>